<feature type="transmembrane region" description="Helical" evidence="2">
    <location>
        <begin position="136"/>
        <end position="154"/>
    </location>
</feature>
<keyword evidence="2" id="KW-0472">Membrane</keyword>
<dbReference type="EMBL" id="CAIIXF020000010">
    <property type="protein sequence ID" value="CAH1795997.1"/>
    <property type="molecule type" value="Genomic_DNA"/>
</dbReference>
<dbReference type="AlphaFoldDB" id="A0A8J1TVR4"/>
<organism evidence="3 4">
    <name type="scientific">Owenia fusiformis</name>
    <name type="common">Polychaete worm</name>
    <dbReference type="NCBI Taxonomy" id="6347"/>
    <lineage>
        <taxon>Eukaryota</taxon>
        <taxon>Metazoa</taxon>
        <taxon>Spiralia</taxon>
        <taxon>Lophotrochozoa</taxon>
        <taxon>Annelida</taxon>
        <taxon>Polychaeta</taxon>
        <taxon>Sedentaria</taxon>
        <taxon>Canalipalpata</taxon>
        <taxon>Sabellida</taxon>
        <taxon>Oweniida</taxon>
        <taxon>Oweniidae</taxon>
        <taxon>Owenia</taxon>
    </lineage>
</organism>
<evidence type="ECO:0000313" key="4">
    <source>
        <dbReference type="Proteomes" id="UP000749559"/>
    </source>
</evidence>
<keyword evidence="2" id="KW-0812">Transmembrane</keyword>
<feature type="non-terminal residue" evidence="3">
    <location>
        <position position="1"/>
    </location>
</feature>
<name>A0A8J1TVR4_OWEFU</name>
<evidence type="ECO:0000313" key="3">
    <source>
        <dbReference type="EMBL" id="CAH1795997.1"/>
    </source>
</evidence>
<dbReference type="Proteomes" id="UP000749559">
    <property type="component" value="Unassembled WGS sequence"/>
</dbReference>
<evidence type="ECO:0000256" key="1">
    <source>
        <dbReference type="SAM" id="MobiDB-lite"/>
    </source>
</evidence>
<accession>A0A8J1TVR4</accession>
<feature type="compositionally biased region" description="Low complexity" evidence="1">
    <location>
        <begin position="53"/>
        <end position="76"/>
    </location>
</feature>
<reference evidence="3" key="1">
    <citation type="submission" date="2022-03" db="EMBL/GenBank/DDBJ databases">
        <authorList>
            <person name="Martin C."/>
        </authorList>
    </citation>
    <scope>NUCLEOTIDE SEQUENCE</scope>
</reference>
<feature type="compositionally biased region" description="Polar residues" evidence="1">
    <location>
        <begin position="91"/>
        <end position="111"/>
    </location>
</feature>
<evidence type="ECO:0000256" key="2">
    <source>
        <dbReference type="SAM" id="Phobius"/>
    </source>
</evidence>
<gene>
    <name evidence="3" type="ORF">OFUS_LOCUS20457</name>
</gene>
<feature type="compositionally biased region" description="Acidic residues" evidence="1">
    <location>
        <begin position="174"/>
        <end position="188"/>
    </location>
</feature>
<keyword evidence="4" id="KW-1185">Reference proteome</keyword>
<protein>
    <submittedName>
        <fullName evidence="3">Uncharacterized protein</fullName>
    </submittedName>
</protein>
<comment type="caution">
    <text evidence="3">The sequence shown here is derived from an EMBL/GenBank/DDBJ whole genome shotgun (WGS) entry which is preliminary data.</text>
</comment>
<proteinExistence type="predicted"/>
<feature type="region of interest" description="Disordered" evidence="1">
    <location>
        <begin position="1"/>
        <end position="124"/>
    </location>
</feature>
<sequence>NSSNTGTEVGSDSATANSSSVGTEVGSDSATANSSSAGTEVGSDSGTTGGSNSGTADGSDSGTVGDLDTGTVGGVDAETVNSTVADRVDGSETTNHIVVTNSQNTIDNRSMSAAEPQKASVEDEAKKQQTITAATATPALFLIAGIGIVATVMLKMGKCVKPFGAGKKKKNDVNEDSDCDDDEDDDFEKDLSHIDSDQFSRPVTASTTVSSVYDGNASLEDIRADTPSSVIIDICSRPSSASSGYLSRPVTPMTDICV</sequence>
<keyword evidence="2" id="KW-1133">Transmembrane helix</keyword>
<feature type="compositionally biased region" description="Polar residues" evidence="1">
    <location>
        <begin position="1"/>
        <end position="38"/>
    </location>
</feature>
<feature type="region of interest" description="Disordered" evidence="1">
    <location>
        <begin position="165"/>
        <end position="195"/>
    </location>
</feature>